<keyword evidence="3" id="KW-1185">Reference proteome</keyword>
<sequence length="189" mass="21048">MDFVFALDSSTSTGAQNWINIKNLVIRIISNFSVTPEDARFSVFRFNRRIDRTREFFLNTYAGNESAMVAAIQNLPYRGWGSYVGRALRHARDVSLAPSSGNRVGYKDVILTVTDGRTYDDALTISNELRNQNVTTYAVGVEPVNGRTIAHNTLLEIAGRSANRFLPALTGFDETHNQIIAALKRDLCA</sequence>
<dbReference type="InterPro" id="IPR036465">
    <property type="entry name" value="vWFA_dom_sf"/>
</dbReference>
<dbReference type="Proteomes" id="UP000007875">
    <property type="component" value="Unassembled WGS sequence"/>
</dbReference>
<dbReference type="InterPro" id="IPR002035">
    <property type="entry name" value="VWF_A"/>
</dbReference>
<dbReference type="SMART" id="SM00327">
    <property type="entry name" value="VWA"/>
    <property type="match status" value="1"/>
</dbReference>
<dbReference type="InParanoid" id="H2YA58"/>
<dbReference type="HOGENOM" id="CLU_008905_3_1_1"/>
<dbReference type="PANTHER" id="PTHR24020:SF87">
    <property type="entry name" value="COLLAGEN ALPHA-1(VI) CHAIN-LIKE"/>
    <property type="match status" value="1"/>
</dbReference>
<protein>
    <recommendedName>
        <fullName evidence="1">VWFA domain-containing protein</fullName>
    </recommendedName>
</protein>
<proteinExistence type="predicted"/>
<dbReference type="OMA" id="GRSANRF"/>
<dbReference type="Ensembl" id="ENSCSAVT00000002244.1">
    <property type="protein sequence ID" value="ENSCSAVP00000002206.1"/>
    <property type="gene ID" value="ENSCSAVG00000001296.1"/>
</dbReference>
<evidence type="ECO:0000259" key="1">
    <source>
        <dbReference type="PROSITE" id="PS50234"/>
    </source>
</evidence>
<feature type="domain" description="VWFA" evidence="1">
    <location>
        <begin position="2"/>
        <end position="183"/>
    </location>
</feature>
<dbReference type="SUPFAM" id="SSF53300">
    <property type="entry name" value="vWA-like"/>
    <property type="match status" value="1"/>
</dbReference>
<dbReference type="Gene3D" id="3.40.50.410">
    <property type="entry name" value="von Willebrand factor, type A domain"/>
    <property type="match status" value="1"/>
</dbReference>
<dbReference type="PANTHER" id="PTHR24020">
    <property type="entry name" value="COLLAGEN ALPHA"/>
    <property type="match status" value="1"/>
</dbReference>
<evidence type="ECO:0000313" key="3">
    <source>
        <dbReference type="Proteomes" id="UP000007875"/>
    </source>
</evidence>
<dbReference type="PROSITE" id="PS50234">
    <property type="entry name" value="VWFA"/>
    <property type="match status" value="1"/>
</dbReference>
<dbReference type="eggNOG" id="KOG3544">
    <property type="taxonomic scope" value="Eukaryota"/>
</dbReference>
<dbReference type="AlphaFoldDB" id="H2YA58"/>
<accession>H2YA58</accession>
<organism evidence="2 3">
    <name type="scientific">Ciona savignyi</name>
    <name type="common">Pacific transparent sea squirt</name>
    <dbReference type="NCBI Taxonomy" id="51511"/>
    <lineage>
        <taxon>Eukaryota</taxon>
        <taxon>Metazoa</taxon>
        <taxon>Chordata</taxon>
        <taxon>Tunicata</taxon>
        <taxon>Ascidiacea</taxon>
        <taxon>Phlebobranchia</taxon>
        <taxon>Cionidae</taxon>
        <taxon>Ciona</taxon>
    </lineage>
</organism>
<evidence type="ECO:0000313" key="2">
    <source>
        <dbReference type="Ensembl" id="ENSCSAVP00000002206.1"/>
    </source>
</evidence>
<dbReference type="GeneTree" id="ENSGT00940000163557"/>
<reference evidence="3" key="1">
    <citation type="submission" date="2003-08" db="EMBL/GenBank/DDBJ databases">
        <authorList>
            <person name="Birren B."/>
            <person name="Nusbaum C."/>
            <person name="Abebe A."/>
            <person name="Abouelleil A."/>
            <person name="Adekoya E."/>
            <person name="Ait-zahra M."/>
            <person name="Allen N."/>
            <person name="Allen T."/>
            <person name="An P."/>
            <person name="Anderson M."/>
            <person name="Anderson S."/>
            <person name="Arachchi H."/>
            <person name="Armbruster J."/>
            <person name="Bachantsang P."/>
            <person name="Baldwin J."/>
            <person name="Barry A."/>
            <person name="Bayul T."/>
            <person name="Blitshsteyn B."/>
            <person name="Bloom T."/>
            <person name="Blye J."/>
            <person name="Boguslavskiy L."/>
            <person name="Borowsky M."/>
            <person name="Boukhgalter B."/>
            <person name="Brunache A."/>
            <person name="Butler J."/>
            <person name="Calixte N."/>
            <person name="Calvo S."/>
            <person name="Camarata J."/>
            <person name="Campo K."/>
            <person name="Chang J."/>
            <person name="Cheshatsang Y."/>
            <person name="Citroen M."/>
            <person name="Collymore A."/>
            <person name="Considine T."/>
            <person name="Cook A."/>
            <person name="Cooke P."/>
            <person name="Corum B."/>
            <person name="Cuomo C."/>
            <person name="David R."/>
            <person name="Dawoe T."/>
            <person name="Degray S."/>
            <person name="Dodge S."/>
            <person name="Dooley K."/>
            <person name="Dorje P."/>
            <person name="Dorjee K."/>
            <person name="Dorris L."/>
            <person name="Duffey N."/>
            <person name="Dupes A."/>
            <person name="Elkins T."/>
            <person name="Engels R."/>
            <person name="Erickson J."/>
            <person name="Farina A."/>
            <person name="Faro S."/>
            <person name="Ferreira P."/>
            <person name="Fischer H."/>
            <person name="Fitzgerald M."/>
            <person name="Foley K."/>
            <person name="Gage D."/>
            <person name="Galagan J."/>
            <person name="Gearin G."/>
            <person name="Gnerre S."/>
            <person name="Gnirke A."/>
            <person name="Goyette A."/>
            <person name="Graham J."/>
            <person name="Grandbois E."/>
            <person name="Gyaltsen K."/>
            <person name="Hafez N."/>
            <person name="Hagopian D."/>
            <person name="Hagos B."/>
            <person name="Hall J."/>
            <person name="Hatcher B."/>
            <person name="Heller A."/>
            <person name="Higgins H."/>
            <person name="Honan T."/>
            <person name="Horn A."/>
            <person name="Houde N."/>
            <person name="Hughes L."/>
            <person name="Hulme W."/>
            <person name="Husby E."/>
            <person name="Iliev I."/>
            <person name="Jaffe D."/>
            <person name="Jones C."/>
            <person name="Kamal M."/>
            <person name="Kamat A."/>
            <person name="Kamvysselis M."/>
            <person name="Karlsson E."/>
            <person name="Kells C."/>
            <person name="Kieu A."/>
            <person name="Kisner P."/>
            <person name="Kodira C."/>
            <person name="Kulbokas E."/>
            <person name="Labutti K."/>
            <person name="Lama D."/>
            <person name="Landers T."/>
            <person name="Leger J."/>
            <person name="Levine S."/>
            <person name="Lewis D."/>
            <person name="Lewis T."/>
            <person name="Lindblad-toh K."/>
            <person name="Liu X."/>
            <person name="Lokyitsang T."/>
            <person name="Lokyitsang Y."/>
            <person name="Lucien O."/>
            <person name="Lui A."/>
            <person name="Ma L.J."/>
            <person name="Mabbitt R."/>
            <person name="Macdonald J."/>
            <person name="Maclean C."/>
            <person name="Major J."/>
            <person name="Manning J."/>
            <person name="Marabella R."/>
            <person name="Maru K."/>
            <person name="Matthews C."/>
            <person name="Mauceli E."/>
            <person name="Mccarthy M."/>
            <person name="Mcdonough S."/>
            <person name="Mcghee T."/>
            <person name="Meldrim J."/>
            <person name="Meneus L."/>
            <person name="Mesirov J."/>
            <person name="Mihalev A."/>
            <person name="Mihova T."/>
            <person name="Mikkelsen T."/>
            <person name="Mlenga V."/>
            <person name="Moru K."/>
            <person name="Mozes J."/>
            <person name="Mulrain L."/>
            <person name="Munson G."/>
            <person name="Naylor J."/>
            <person name="Newes C."/>
            <person name="Nguyen C."/>
            <person name="Nguyen N."/>
            <person name="Nguyen T."/>
            <person name="Nicol R."/>
            <person name="Nielsen C."/>
            <person name="Nizzari M."/>
            <person name="Norbu C."/>
            <person name="Norbu N."/>
            <person name="O'donnell P."/>
            <person name="Okoawo O."/>
            <person name="O'leary S."/>
            <person name="Omotosho B."/>
            <person name="O'neill K."/>
            <person name="Osman S."/>
            <person name="Parker S."/>
            <person name="Perrin D."/>
            <person name="Phunkhang P."/>
            <person name="Piqani B."/>
            <person name="Purcell S."/>
            <person name="Rachupka T."/>
            <person name="Ramasamy U."/>
            <person name="Rameau R."/>
            <person name="Ray V."/>
            <person name="Raymond C."/>
            <person name="Retta R."/>
            <person name="Richardson S."/>
            <person name="Rise C."/>
            <person name="Rodriguez J."/>
            <person name="Rogers J."/>
            <person name="Rogov P."/>
            <person name="Rutman M."/>
            <person name="Schupbach R."/>
            <person name="Seaman C."/>
            <person name="Settipalli S."/>
            <person name="Sharpe T."/>
            <person name="Sheridan J."/>
            <person name="Sherpa N."/>
            <person name="Shi J."/>
            <person name="Smirnov S."/>
            <person name="Smith C."/>
            <person name="Sougnez C."/>
            <person name="Spencer B."/>
            <person name="Stalker J."/>
            <person name="Stange-thomann N."/>
            <person name="Stavropoulos S."/>
            <person name="Stetson K."/>
            <person name="Stone C."/>
            <person name="Stone S."/>
            <person name="Stubbs M."/>
            <person name="Talamas J."/>
            <person name="Tchuinga P."/>
            <person name="Tenzing P."/>
            <person name="Tesfaye S."/>
            <person name="Theodore J."/>
            <person name="Thoulutsang Y."/>
            <person name="Topham K."/>
            <person name="Towey S."/>
            <person name="Tsamla T."/>
            <person name="Tsomo N."/>
            <person name="Vallee D."/>
            <person name="Vassiliev H."/>
            <person name="Venkataraman V."/>
            <person name="Vinson J."/>
            <person name="Vo A."/>
            <person name="Wade C."/>
            <person name="Wang S."/>
            <person name="Wangchuk T."/>
            <person name="Wangdi T."/>
            <person name="Whittaker C."/>
            <person name="Wilkinson J."/>
            <person name="Wu Y."/>
            <person name="Wyman D."/>
            <person name="Yadav S."/>
            <person name="Yang S."/>
            <person name="Yang X."/>
            <person name="Yeager S."/>
            <person name="Yee E."/>
            <person name="Young G."/>
            <person name="Zainoun J."/>
            <person name="Zembeck L."/>
            <person name="Zimmer A."/>
            <person name="Zody M."/>
            <person name="Lander E."/>
        </authorList>
    </citation>
    <scope>NUCLEOTIDE SEQUENCE [LARGE SCALE GENOMIC DNA]</scope>
</reference>
<reference evidence="2" key="3">
    <citation type="submission" date="2025-09" db="UniProtKB">
        <authorList>
            <consortium name="Ensembl"/>
        </authorList>
    </citation>
    <scope>IDENTIFICATION</scope>
</reference>
<dbReference type="STRING" id="51511.ENSCSAVP00000002206"/>
<dbReference type="Pfam" id="PF00092">
    <property type="entry name" value="VWA"/>
    <property type="match status" value="1"/>
</dbReference>
<reference evidence="2" key="2">
    <citation type="submission" date="2025-08" db="UniProtKB">
        <authorList>
            <consortium name="Ensembl"/>
        </authorList>
    </citation>
    <scope>IDENTIFICATION</scope>
</reference>
<name>H2YA58_CIOSA</name>
<dbReference type="InterPro" id="IPR050525">
    <property type="entry name" value="ECM_Assembly_Org"/>
</dbReference>